<dbReference type="Gene3D" id="2.60.40.1120">
    <property type="entry name" value="Carboxypeptidase-like, regulatory domain"/>
    <property type="match status" value="1"/>
</dbReference>
<dbReference type="InterPro" id="IPR012910">
    <property type="entry name" value="Plug_dom"/>
</dbReference>
<evidence type="ECO:0000256" key="8">
    <source>
        <dbReference type="PROSITE-ProRule" id="PRU01360"/>
    </source>
</evidence>
<dbReference type="NCBIfam" id="TIGR04057">
    <property type="entry name" value="SusC_RagA_signa"/>
    <property type="match status" value="1"/>
</dbReference>
<gene>
    <name evidence="13" type="ORF">SAMN05444396_1131</name>
</gene>
<dbReference type="RefSeq" id="WP_072993803.1">
    <property type="nucleotide sequence ID" value="NZ_FQWE01000013.1"/>
</dbReference>
<evidence type="ECO:0000256" key="2">
    <source>
        <dbReference type="ARBA" id="ARBA00022448"/>
    </source>
</evidence>
<evidence type="ECO:0000256" key="3">
    <source>
        <dbReference type="ARBA" id="ARBA00022452"/>
    </source>
</evidence>
<dbReference type="InterPro" id="IPR023996">
    <property type="entry name" value="TonB-dep_OMP_SusC/RagA"/>
</dbReference>
<evidence type="ECO:0000256" key="9">
    <source>
        <dbReference type="RuleBase" id="RU003357"/>
    </source>
</evidence>
<dbReference type="Proteomes" id="UP000184036">
    <property type="component" value="Unassembled WGS sequence"/>
</dbReference>
<keyword evidence="7 8" id="KW-0998">Cell outer membrane</keyword>
<dbReference type="SUPFAM" id="SSF56935">
    <property type="entry name" value="Porins"/>
    <property type="match status" value="1"/>
</dbReference>
<comment type="similarity">
    <text evidence="8 9">Belongs to the TonB-dependent receptor family.</text>
</comment>
<evidence type="ECO:0000256" key="4">
    <source>
        <dbReference type="ARBA" id="ARBA00022692"/>
    </source>
</evidence>
<organism evidence="13 14">
    <name type="scientific">Flavobacterium segetis</name>
    <dbReference type="NCBI Taxonomy" id="271157"/>
    <lineage>
        <taxon>Bacteria</taxon>
        <taxon>Pseudomonadati</taxon>
        <taxon>Bacteroidota</taxon>
        <taxon>Flavobacteriia</taxon>
        <taxon>Flavobacteriales</taxon>
        <taxon>Flavobacteriaceae</taxon>
        <taxon>Flavobacterium</taxon>
    </lineage>
</organism>
<dbReference type="InterPro" id="IPR036942">
    <property type="entry name" value="Beta-barrel_TonB_sf"/>
</dbReference>
<dbReference type="Gene3D" id="2.40.170.20">
    <property type="entry name" value="TonB-dependent receptor, beta-barrel domain"/>
    <property type="match status" value="1"/>
</dbReference>
<evidence type="ECO:0000256" key="10">
    <source>
        <dbReference type="SAM" id="SignalP"/>
    </source>
</evidence>
<reference evidence="14" key="1">
    <citation type="submission" date="2016-11" db="EMBL/GenBank/DDBJ databases">
        <authorList>
            <person name="Varghese N."/>
            <person name="Submissions S."/>
        </authorList>
    </citation>
    <scope>NUCLEOTIDE SEQUENCE [LARGE SCALE GENOMIC DNA]</scope>
    <source>
        <strain evidence="14">DSM 19741</strain>
    </source>
</reference>
<keyword evidence="4 8" id="KW-0812">Transmembrane</keyword>
<dbReference type="SUPFAM" id="SSF49464">
    <property type="entry name" value="Carboxypeptidase regulatory domain-like"/>
    <property type="match status" value="1"/>
</dbReference>
<keyword evidence="10" id="KW-0732">Signal</keyword>
<evidence type="ECO:0000256" key="6">
    <source>
        <dbReference type="ARBA" id="ARBA00023136"/>
    </source>
</evidence>
<dbReference type="Pfam" id="PF13715">
    <property type="entry name" value="CarbopepD_reg_2"/>
    <property type="match status" value="1"/>
</dbReference>
<evidence type="ECO:0000313" key="13">
    <source>
        <dbReference type="EMBL" id="SHG43864.1"/>
    </source>
</evidence>
<dbReference type="PROSITE" id="PS52016">
    <property type="entry name" value="TONB_DEPENDENT_REC_3"/>
    <property type="match status" value="1"/>
</dbReference>
<evidence type="ECO:0000256" key="5">
    <source>
        <dbReference type="ARBA" id="ARBA00023077"/>
    </source>
</evidence>
<feature type="domain" description="TonB-dependent receptor plug" evidence="12">
    <location>
        <begin position="113"/>
        <end position="231"/>
    </location>
</feature>
<dbReference type="InterPro" id="IPR037066">
    <property type="entry name" value="Plug_dom_sf"/>
</dbReference>
<accession>A0A1M5JTI7</accession>
<dbReference type="InterPro" id="IPR039426">
    <property type="entry name" value="TonB-dep_rcpt-like"/>
</dbReference>
<feature type="chain" id="PRO_5009911453" evidence="10">
    <location>
        <begin position="23"/>
        <end position="997"/>
    </location>
</feature>
<feature type="domain" description="TonB-dependent receptor-like beta-barrel" evidence="11">
    <location>
        <begin position="409"/>
        <end position="950"/>
    </location>
</feature>
<keyword evidence="6 8" id="KW-0472">Membrane</keyword>
<dbReference type="InterPro" id="IPR000531">
    <property type="entry name" value="Beta-barrel_TonB"/>
</dbReference>
<evidence type="ECO:0000259" key="11">
    <source>
        <dbReference type="Pfam" id="PF00593"/>
    </source>
</evidence>
<keyword evidence="2 8" id="KW-0813">Transport</keyword>
<protein>
    <submittedName>
        <fullName evidence="13">TonB-linked outer membrane protein, SusC/RagA family</fullName>
    </submittedName>
</protein>
<evidence type="ECO:0000256" key="7">
    <source>
        <dbReference type="ARBA" id="ARBA00023237"/>
    </source>
</evidence>
<feature type="signal peptide" evidence="10">
    <location>
        <begin position="1"/>
        <end position="22"/>
    </location>
</feature>
<dbReference type="GO" id="GO:0009279">
    <property type="term" value="C:cell outer membrane"/>
    <property type="evidence" value="ECO:0007669"/>
    <property type="project" value="UniProtKB-SubCell"/>
</dbReference>
<dbReference type="InterPro" id="IPR008969">
    <property type="entry name" value="CarboxyPept-like_regulatory"/>
</dbReference>
<comment type="subcellular location">
    <subcellularLocation>
        <location evidence="1 8">Cell outer membrane</location>
        <topology evidence="1 8">Multi-pass membrane protein</topology>
    </subcellularLocation>
</comment>
<sequence>MKIKFKCFLSFLLVLFAQLIFAQESKISGKVTDMTGLPIPGVNIVIKGSDTSAQTNFDGEFIITAKKGQLLIVSFVGMKTVEIPASDSMQIKLKDDSNQLETVLVMGYGTQSKKKSTDAVSRVTAKDIENIPVSNVQNALVGKLAGVQITQTNGKVEGGMNIRVRGQASISAGTQPLYVLDGMILINQNESLNGAALNPLLTLSPNEIESIDILKDASSAAIYGARGANGVVIITTKKGKAGKTAFSANFSQGISEATNTRKFLNSAQYIELFTEARLNEGFSDPRNAGGKFDQLSAGKDWRKGEVDTDWTKLALRTGYTTDADVSASGGTDKTQYYFSGAYSKNTGIVSFNDLERFNFRNNVTTKISDRFSAGMNMAFSRTLIHRNTNDNSFTTPMQGVAQSPLSPARNDDGTANTATQYVNFLAAQDNGNNQTIIRRITGKFFGEYKIITPLKFNSEVSYDLYAQTQDNWYGTNYPFVATNGEVFAASVNNESYTLSNYFTFDKTFGDHNLNIVAGQEFTSFASRYQSVTSIYFASDSLQTVDSGAEVNAGSGNESDYAFDSLFSRVSYSYANKYLLKASVRRDGSSRFGQNNQYGYFPAVSAGWVLSQEDFLADNNTISNLKLRASFGQTGNAEIGNFSSRSLYSGASYNLKAGLLPSQPGNNDLSWEKSKQLDLGLEFGFLKNRISGEIDYYDKNTDGLLFDVPLAISSGASSITENIGLVNSKGFEFVLNGKIIDTDDFQWNASLNLTTNESAVKKLPDNNTDIVGTYTINRVGENINSFYLIEYGGVDQANGDALFVKNTRLPDGSLDKSTTNDYSQAERVISGNPFPTLMSGFTNTINFKGLDFSFTFQGEWGSSIYNGGGQYQSANGDFWDNQTIDQLNRWQKAGDITRVPQARYVGGNGTQASTRYLDKSDFVRLRNLTLGYSLPTSLLEKSGLSKVRVYITGVNLLTFTNYQGNDPEARYDIGGSIGQEFYSAPPAKTIALGVNLTF</sequence>
<dbReference type="Pfam" id="PF00593">
    <property type="entry name" value="TonB_dep_Rec_b-barrel"/>
    <property type="match status" value="1"/>
</dbReference>
<keyword evidence="3 8" id="KW-1134">Transmembrane beta strand</keyword>
<keyword evidence="5 9" id="KW-0798">TonB box</keyword>
<evidence type="ECO:0000313" key="14">
    <source>
        <dbReference type="Proteomes" id="UP000184036"/>
    </source>
</evidence>
<keyword evidence="14" id="KW-1185">Reference proteome</keyword>
<dbReference type="EMBL" id="FQWE01000013">
    <property type="protein sequence ID" value="SHG43864.1"/>
    <property type="molecule type" value="Genomic_DNA"/>
</dbReference>
<dbReference type="STRING" id="271157.SAMN05444396_1131"/>
<dbReference type="NCBIfam" id="TIGR04056">
    <property type="entry name" value="OMP_RagA_SusC"/>
    <property type="match status" value="1"/>
</dbReference>
<dbReference type="Pfam" id="PF07715">
    <property type="entry name" value="Plug"/>
    <property type="match status" value="1"/>
</dbReference>
<dbReference type="InterPro" id="IPR023997">
    <property type="entry name" value="TonB-dep_OMP_SusC/RagA_CS"/>
</dbReference>
<name>A0A1M5JTI7_9FLAO</name>
<dbReference type="Gene3D" id="2.170.130.10">
    <property type="entry name" value="TonB-dependent receptor, plug domain"/>
    <property type="match status" value="1"/>
</dbReference>
<dbReference type="AlphaFoldDB" id="A0A1M5JTI7"/>
<evidence type="ECO:0000256" key="1">
    <source>
        <dbReference type="ARBA" id="ARBA00004571"/>
    </source>
</evidence>
<evidence type="ECO:0000259" key="12">
    <source>
        <dbReference type="Pfam" id="PF07715"/>
    </source>
</evidence>
<proteinExistence type="inferred from homology"/>
<dbReference type="OrthoDB" id="9768177at2"/>